<organism evidence="3 4">
    <name type="scientific">Cinnamomum micranthum f. kanehirae</name>
    <dbReference type="NCBI Taxonomy" id="337451"/>
    <lineage>
        <taxon>Eukaryota</taxon>
        <taxon>Viridiplantae</taxon>
        <taxon>Streptophyta</taxon>
        <taxon>Embryophyta</taxon>
        <taxon>Tracheophyta</taxon>
        <taxon>Spermatophyta</taxon>
        <taxon>Magnoliopsida</taxon>
        <taxon>Magnoliidae</taxon>
        <taxon>Laurales</taxon>
        <taxon>Lauraceae</taxon>
        <taxon>Cinnamomum</taxon>
    </lineage>
</organism>
<dbReference type="InterPro" id="IPR026847">
    <property type="entry name" value="VPS13"/>
</dbReference>
<sequence length="3310" mass="370548">MFSFSNSIRSRLASLLRPWTQGEPDIELELGFTRSLVRARNLVLNVSALDLLLLGGLNNRMSVKSARIGEICLVISPWGAPAFHFEVHGVDVIFAARDLEGCSHGLQESTDMKKKEMNQMLALLDPEWLHYLESVHEFQGISLHETIGNISAITFSRNRLVTATTNIGLRHCWFKIHDIHLKLQLPVMDESIACFCRLKELHLESVLLDSSCLLKGLLGAFFMPQEKSSFVVNGSGLEIGLKRKDQVNCIASSGDLLNRIRLRNLQLSDFDTHTSQIKFAFSPYDLPVLLMVFDVLSSKEVKGARNGRELWKIAARGVGCLIPHHRPPFGRIVSTVVLWLRHVRAYEKLLLLVGYSDERTFNQTAARMAHDKKFSSCVKHQWKVISDIEEELPVEAVACARQLARYTVALQFRRSSESMTDVHTKFWWKVLTPLSFLWKFIWCIFYSFMRILFFLRILAGRDIEDRLSLLSDTDDSYSKQSFSLNLEEISITLSPIRAVHRPIKEGIQVSDLNLLSFCITMNTLCFDYIKDLNARCLSLAWGSFKIQPSSFSRVPLMRTNSGIEMHHSYSGPQLKMDAELEAILWSEPAPQFQISNDEPIKFTSDSWILILENYLGKMWSDWGRNGKRFKGNDIQQLELPFLLCEIKSFIMDPYLNAPDHGLWKCSLAVGKLTFNLDYLSIMSISLLLKQMQDICRLTATSGEPEVLSHTSNIIDDQTEMKLVNCCESYMSLLKMTMLRMVPEKNIQIGVAIIGPTIRISMPGGVPGKHINSDSLDDCCFTIDVGNIEFSVWPTSEVVSTALTEKPILDESEARCLWLMDTHSLHSQKANSNGTCISHGCFTIGACLRCDGINALLEDLKEHKQSQIFGPMSITIQSSSRREYWRSLTETLNASSMNFSGIATGATIMCYVDELYTFFQVFQGLPVLSDTYINLDSTNEFYCQELIRKNTVSTNSAVNRNMLASEEKCVMFILKSTKFRIEASLDLGSLDAILSKSRKICVTENCEKASGASTSAACQGIVETQYKETMLDMLYVPEFGVGVSVQRSRVQIFSEEGLVKVLLDVFGIQSVIFRFQDEIENCNDGSEFINLSHKSSNCLYEFSLSDFTLSISAGPHGNSLSSRNSKSAVDGSNSSNMIPSYAVEGPDLVISSEGSEVQSCGPSQELGQAQLLTSPLKPASNSWFLLINIGLGATLLVEHSMKNVLVEAHQTNKLTSSLSIGGESHLISCDIQGGLLLLETTALAIFTQCFRAYLLCITDIFLSISPRQSESIAATIVLGEGTTSPSDQLEDVQDAGSSVPPPGTHTATLESKWKFQEVLTVRLSKFSLVLASADGSGGVWELMLGTDFHLKLELADARRKFLFDLSRLTVVSQHLQRNYLDQTARDVPVPHFHSYSADAVSSQTGARHSTLPSLIAESKLPVQDDSPPIPMNGVLEDDYSKSHVVHQRNDILKHMTASLTVEKAVEGCEVGPLWLKNDWVGSGCVSGFDLTIMVSEIQMLFALIAPLSAISSGKTSQDTEQKLGSRNQHENDISEYTNLDGAVVAIEDMNQHMYLAVESTDNVYHLGGAIHYSLVGVRALFRVRYHRQWRWKSPVSWFTLTSLHAKNDAGEPLRLNFRPGSAFVDISSTDDRGWALWRMFPYRPETYEGDNDMESYYQLTRKSFYLVNQKSDCAVAFIDGLPEFVKKPGNPFKMKVFDKMSPTQGIVRQDVHNTYSNETYETNEQENITNVDIGMNSMAATEIPFVNITIDKVSFTILYEVPDANEKFPLLRGTLDNFQFILQIASPKLRLISTMTAGIYYLDASRNLWRELLFPVEVCMFYRSRYMFQSEEVAQHGVPVCFYCRMGRVDLSLTQISLDILLFLAGKLDLAGPYAVKSSMIFANCCKVENRSGLSLLCHFDDNQDVRIAGKQSASIFLRRETLANQLPENSSLLSLQLVALGTFSTSPIHISLLNDRVLSWRTRVVSLQDSRTFPGPFVVVDISRKSEDGLSLVISPLLRIYNASGFSLELRFRRPQDVEAEYASIVLQNGDTIDDCMAVFDALNLSGGLKKALMSLSLGNFLLSFRPVADYFEKSEKPVSINWSEDLKGGKAVRLSGIFDKLNYRFKKAFGAESVKYSLSTVFCSLSVEGSHLTNLHFLIEAISRNVPVIRPHNTGDASETSTSPVALQEQREIFIFPTVQVSNLLQSDILVLLTESRPDLHTINSCDLTGKQATIPCGSSAYLYANPDIIYFTVTLTAFNSKCKPVNSGDWVKKLQKQKGDVHYLDIELDFGGGRYFASLRLSRGERGLLEAVVFSSYMLQNYSHLSLFCYASNRKPLSRTEVDKYGSSLPPELGSVLPPKSSCSWLLKSNKVYFKCLEGKTSEALLDLDALSGFAEICLEVQEEAGVKHIEKLGVSLKPSLSKTVAPSQMVYIVPRYVISNESEVAVIVRQCYMEDDSGGSFDIDSQQKVALPIRTAAYKRKEISFFDHLLKKHRDTDADSFIFIQFSLRENGWSWSGPVCIASLGHFFLKFKRSPVSLGHKSNSITEPENKLVRYAVAYIVEEDSSLVLHFHMPLNFTLPYRIENYLSDVSITYYQKESTEPEILGPGNSVEYVWDDFNLPHKLVVQITGMNLLRDINIDKVCAWKPFLKIRKTRGLPLHVSWDKKIGDRRRTKFDESPGLDMLKMGYEVYADGSARVLRICEFIDNRKEDKMAQPRLKFQFRISYFAIHLLENGKQDVDWNESSIYSTIIVARLGNITLDSVFTSHHKCNVIKMQTLNVDEKWQGAPFAAMLRRNRLEDNDLNDSILHIVFILPSTESNVKQVKYSSIVLQPIDLNIDEETLMKLVPFWRTSLSDSSKPSRQFYFRHFEIHPIKIVASFLPGSPNSSYSSAQETLRSLLHSVIKIPSVKNMVVELNGVLLTHALVTARELLIKCAQHYSWYAVRAVYIAKGSPLLPPAFASIFDDSASSSLDVFFDPSSGLINLPGVTLGMFKFISKCINTKGFSGTKRYLGDLGKTMKMAGSNLLFAAITEISDNVLKGAETSGFNGMVNGFHQGILKLAMEPSLLGAAVMEGGPDRKIKLDRSPGVDELYIEGYLQAMLDVIYKQEYLRVRVIEDQASGPLAILDTLLTCAHTERKNDEFIAESLKKGEKPLVEIVDNLLGVVILKHLPPNSTLINEIMEHVKSFLMSKALLQGKPSMSSSPLRHLQGENEWKIGPTVLTLCEHLFVSFSIRMLRKQANKLIAGTNWKGKSVEAEGAGSEIVLSSSSQEKKQGKINLNRGVGKFLLSGVVAYIDGRLCRCIPNAIARRIVSGFMLSFLDNDSSE</sequence>
<keyword evidence="4" id="KW-1185">Reference proteome</keyword>
<dbReference type="GO" id="GO:0006623">
    <property type="term" value="P:protein targeting to vacuole"/>
    <property type="evidence" value="ECO:0007669"/>
    <property type="project" value="TreeGrafter"/>
</dbReference>
<evidence type="ECO:0000256" key="1">
    <source>
        <dbReference type="SAM" id="MobiDB-lite"/>
    </source>
</evidence>
<feature type="region of interest" description="Disordered" evidence="1">
    <location>
        <begin position="1281"/>
        <end position="1305"/>
    </location>
</feature>
<feature type="domain" description="Vacuolar protein sorting-associated protein 13 VPS13 adaptor binding" evidence="2">
    <location>
        <begin position="2118"/>
        <end position="2600"/>
    </location>
</feature>
<dbReference type="EMBL" id="QPKB01000001">
    <property type="protein sequence ID" value="RWR74212.1"/>
    <property type="molecule type" value="Genomic_DNA"/>
</dbReference>
<dbReference type="STRING" id="337451.A0A443N6P6"/>
<evidence type="ECO:0000313" key="4">
    <source>
        <dbReference type="Proteomes" id="UP000283530"/>
    </source>
</evidence>
<dbReference type="Proteomes" id="UP000283530">
    <property type="component" value="Unassembled WGS sequence"/>
</dbReference>
<evidence type="ECO:0000259" key="2">
    <source>
        <dbReference type="Pfam" id="PF25036"/>
    </source>
</evidence>
<accession>A0A443N6P6</accession>
<dbReference type="PANTHER" id="PTHR16166">
    <property type="entry name" value="VACUOLAR PROTEIN SORTING-ASSOCIATED PROTEIN VPS13"/>
    <property type="match status" value="1"/>
</dbReference>
<dbReference type="OrthoDB" id="428159at2759"/>
<gene>
    <name evidence="3" type="ORF">CKAN_00253100</name>
</gene>
<dbReference type="GO" id="GO:0045053">
    <property type="term" value="P:protein retention in Golgi apparatus"/>
    <property type="evidence" value="ECO:0007669"/>
    <property type="project" value="TreeGrafter"/>
</dbReference>
<protein>
    <submittedName>
        <fullName evidence="3">Vacuolar protein sorting-associated protein 13 domain-containing protein</fullName>
    </submittedName>
</protein>
<comment type="caution">
    <text evidence="3">The sequence shown here is derived from an EMBL/GenBank/DDBJ whole genome shotgun (WGS) entry which is preliminary data.</text>
</comment>
<evidence type="ECO:0000313" key="3">
    <source>
        <dbReference type="EMBL" id="RWR74212.1"/>
    </source>
</evidence>
<name>A0A443N6P6_9MAGN</name>
<dbReference type="Pfam" id="PF25036">
    <property type="entry name" value="VPS13_VAB"/>
    <property type="match status" value="1"/>
</dbReference>
<reference evidence="3 4" key="1">
    <citation type="journal article" date="2019" name="Nat. Plants">
        <title>Stout camphor tree genome fills gaps in understanding of flowering plant genome evolution.</title>
        <authorList>
            <person name="Chaw S.M."/>
            <person name="Liu Y.C."/>
            <person name="Wu Y.W."/>
            <person name="Wang H.Y."/>
            <person name="Lin C.I."/>
            <person name="Wu C.S."/>
            <person name="Ke H.M."/>
            <person name="Chang L.Y."/>
            <person name="Hsu C.Y."/>
            <person name="Yang H.T."/>
            <person name="Sudianto E."/>
            <person name="Hsu M.H."/>
            <person name="Wu K.P."/>
            <person name="Wang L.N."/>
            <person name="Leebens-Mack J.H."/>
            <person name="Tsai I.J."/>
        </authorList>
    </citation>
    <scope>NUCLEOTIDE SEQUENCE [LARGE SCALE GENOMIC DNA]</scope>
    <source>
        <strain evidence="4">cv. Chaw 1501</strain>
        <tissue evidence="3">Young leaves</tissue>
    </source>
</reference>
<proteinExistence type="predicted"/>
<dbReference type="PANTHER" id="PTHR16166:SF130">
    <property type="entry name" value="PROTEIN SORTING-ASSOCIATED PROTEIN, PUTATIVE (DUF1162)-RELATED"/>
    <property type="match status" value="1"/>
</dbReference>
<dbReference type="InterPro" id="IPR009543">
    <property type="entry name" value="VPS13_VAB"/>
</dbReference>